<organism evidence="4 5">
    <name type="scientific">Aspergillus aculeatus (strain ATCC 16872 / CBS 172.66 / WB 5094)</name>
    <dbReference type="NCBI Taxonomy" id="690307"/>
    <lineage>
        <taxon>Eukaryota</taxon>
        <taxon>Fungi</taxon>
        <taxon>Dikarya</taxon>
        <taxon>Ascomycota</taxon>
        <taxon>Pezizomycotina</taxon>
        <taxon>Eurotiomycetes</taxon>
        <taxon>Eurotiomycetidae</taxon>
        <taxon>Eurotiales</taxon>
        <taxon>Aspergillaceae</taxon>
        <taxon>Aspergillus</taxon>
        <taxon>Aspergillus subgen. Circumdati</taxon>
    </lineage>
</organism>
<dbReference type="AlphaFoldDB" id="A0A1L9WZD7"/>
<reference evidence="5" key="1">
    <citation type="journal article" date="2017" name="Genome Biol.">
        <title>Comparative genomics reveals high biological diversity and specific adaptations in the industrially and medically important fungal genus Aspergillus.</title>
        <authorList>
            <person name="de Vries R.P."/>
            <person name="Riley R."/>
            <person name="Wiebenga A."/>
            <person name="Aguilar-Osorio G."/>
            <person name="Amillis S."/>
            <person name="Uchima C.A."/>
            <person name="Anderluh G."/>
            <person name="Asadollahi M."/>
            <person name="Askin M."/>
            <person name="Barry K."/>
            <person name="Battaglia E."/>
            <person name="Bayram O."/>
            <person name="Benocci T."/>
            <person name="Braus-Stromeyer S.A."/>
            <person name="Caldana C."/>
            <person name="Canovas D."/>
            <person name="Cerqueira G.C."/>
            <person name="Chen F."/>
            <person name="Chen W."/>
            <person name="Choi C."/>
            <person name="Clum A."/>
            <person name="Dos Santos R.A."/>
            <person name="Damasio A.R."/>
            <person name="Diallinas G."/>
            <person name="Emri T."/>
            <person name="Fekete E."/>
            <person name="Flipphi M."/>
            <person name="Freyberg S."/>
            <person name="Gallo A."/>
            <person name="Gournas C."/>
            <person name="Habgood R."/>
            <person name="Hainaut M."/>
            <person name="Harispe M.L."/>
            <person name="Henrissat B."/>
            <person name="Hilden K.S."/>
            <person name="Hope R."/>
            <person name="Hossain A."/>
            <person name="Karabika E."/>
            <person name="Karaffa L."/>
            <person name="Karanyi Z."/>
            <person name="Krasevec N."/>
            <person name="Kuo A."/>
            <person name="Kusch H."/>
            <person name="LaButti K."/>
            <person name="Lagendijk E.L."/>
            <person name="Lapidus A."/>
            <person name="Levasseur A."/>
            <person name="Lindquist E."/>
            <person name="Lipzen A."/>
            <person name="Logrieco A.F."/>
            <person name="MacCabe A."/>
            <person name="Maekelae M.R."/>
            <person name="Malavazi I."/>
            <person name="Melin P."/>
            <person name="Meyer V."/>
            <person name="Mielnichuk N."/>
            <person name="Miskei M."/>
            <person name="Molnar A.P."/>
            <person name="Mule G."/>
            <person name="Ngan C.Y."/>
            <person name="Orejas M."/>
            <person name="Orosz E."/>
            <person name="Ouedraogo J.P."/>
            <person name="Overkamp K.M."/>
            <person name="Park H.-S."/>
            <person name="Perrone G."/>
            <person name="Piumi F."/>
            <person name="Punt P.J."/>
            <person name="Ram A.F."/>
            <person name="Ramon A."/>
            <person name="Rauscher S."/>
            <person name="Record E."/>
            <person name="Riano-Pachon D.M."/>
            <person name="Robert V."/>
            <person name="Roehrig J."/>
            <person name="Ruller R."/>
            <person name="Salamov A."/>
            <person name="Salih N.S."/>
            <person name="Samson R.A."/>
            <person name="Sandor E."/>
            <person name="Sanguinetti M."/>
            <person name="Schuetze T."/>
            <person name="Sepcic K."/>
            <person name="Shelest E."/>
            <person name="Sherlock G."/>
            <person name="Sophianopoulou V."/>
            <person name="Squina F.M."/>
            <person name="Sun H."/>
            <person name="Susca A."/>
            <person name="Todd R.B."/>
            <person name="Tsang A."/>
            <person name="Unkles S.E."/>
            <person name="van de Wiele N."/>
            <person name="van Rossen-Uffink D."/>
            <person name="Oliveira J.V."/>
            <person name="Vesth T.C."/>
            <person name="Visser J."/>
            <person name="Yu J.-H."/>
            <person name="Zhou M."/>
            <person name="Andersen M.R."/>
            <person name="Archer D.B."/>
            <person name="Baker S.E."/>
            <person name="Benoit I."/>
            <person name="Brakhage A.A."/>
            <person name="Braus G.H."/>
            <person name="Fischer R."/>
            <person name="Frisvad J.C."/>
            <person name="Goldman G.H."/>
            <person name="Houbraken J."/>
            <person name="Oakley B."/>
            <person name="Pocsi I."/>
            <person name="Scazzocchio C."/>
            <person name="Seiboth B."/>
            <person name="vanKuyk P.A."/>
            <person name="Wortman J."/>
            <person name="Dyer P.S."/>
            <person name="Grigoriev I.V."/>
        </authorList>
    </citation>
    <scope>NUCLEOTIDE SEQUENCE [LARGE SCALE GENOMIC DNA]</scope>
    <source>
        <strain evidence="5">ATCC 16872 / CBS 172.66 / WB 5094</strain>
    </source>
</reference>
<evidence type="ECO:0000256" key="2">
    <source>
        <dbReference type="ARBA" id="ARBA00022553"/>
    </source>
</evidence>
<dbReference type="InterPro" id="IPR013120">
    <property type="entry name" value="FAR_NAD-bd"/>
</dbReference>
<dbReference type="Pfam" id="PF07993">
    <property type="entry name" value="NAD_binding_4"/>
    <property type="match status" value="1"/>
</dbReference>
<dbReference type="Proteomes" id="UP000184546">
    <property type="component" value="Unassembled WGS sequence"/>
</dbReference>
<dbReference type="RefSeq" id="XP_020057966.1">
    <property type="nucleotide sequence ID" value="XM_020198740.1"/>
</dbReference>
<dbReference type="InterPro" id="IPR042099">
    <property type="entry name" value="ANL_N_sf"/>
</dbReference>
<dbReference type="PANTHER" id="PTHR43439:SF2">
    <property type="entry name" value="ENZYME, PUTATIVE (JCVI)-RELATED"/>
    <property type="match status" value="1"/>
</dbReference>
<evidence type="ECO:0000259" key="3">
    <source>
        <dbReference type="PROSITE" id="PS50075"/>
    </source>
</evidence>
<dbReference type="VEuPathDB" id="FungiDB:ASPACDRAFT_1898720"/>
<dbReference type="Gene3D" id="1.10.1200.10">
    <property type="entry name" value="ACP-like"/>
    <property type="match status" value="1"/>
</dbReference>
<dbReference type="SUPFAM" id="SSF51735">
    <property type="entry name" value="NAD(P)-binding Rossmann-fold domains"/>
    <property type="match status" value="1"/>
</dbReference>
<proteinExistence type="predicted"/>
<sequence>MESSDNPMPWKEGSDEHRGKRLLPHIIDYYAHEEPNRVFAAIPRSDDIADGFVDIDMRKMAAAVNQVAWWIDENFLLTFNKSPEKRVLAFIGPSDLRFSILLIAAIKCGSKVMFISPRNTSAQNSALLQQAKVDVLLYADSMSSMAVQLQGLYSSLSILRMPSLAQCLGSQPKHYSFSKSFAELENEHCLILHSSGSTGIPKLVYMTHGTFACTDNDSFMPVPEGRRAQNAAQFNFSPAGRYYSCFPSYHLAGVQAYILLPSFAKTATVVMGPATQPPSGYLLNSIVEQQVLRAIYAPPSIIEQWALEPNAMKKAEDWDFVLYGGGPLAPAIGHRLKHVTDVCQMYGSLEIGQVQMLVSQEDWDYLEPNPYEECDMQEVEEGLYEMVFHQEERFRSRRSLSHNFPDVKTWRTRDLFTPHPTKSGLWRFHSRVDDMIVLSTSHKFWPIPVEQILHGHPLVAGAVLVGNGRPEPVLIIEPRTELERKKMGITALFEAIWPVIMEANLEAPTYGRVRRSHVIFTEPHLGLCRTPKGTVARKPTEMLYSRHIEAVFENGGIFQMRKTGSFDSYLLNAAKNFVRALMQELLPDVELYDSDNIFQTGGLDSLMAVELAQRIRADMAHFGANQDDSVNFWLRLIITHPSIELLAQSLLRVAQTHSSEREHKLLVDQTQQVHHILQELQADFPNKQTQRPDVARQPGGPAIILLGARGRLGPYIVRDLLTDPQIMSIKCLNRGNDGQQAFQRRAKELGLDLDVFDPRLQFLTVDISQPDFGLSPTQLNEILDTATTIIHNLWTVNFALPLVSFKPAILKSVLTVIDLAHRAASRPRIVFVSSIGSAQQWDSATTGSSIATVVPESPMQGLHDAMHMTGYTQSKYIAESLLQAAAKRLDLDISILRLGQVAGPRSMEAGAVWKSHDWVHSLVVLCRASRMVPNDLGPVDWIPVDQMSRAIIDIALRKTVTLTGRESPDVFNLVHPSPIPFTQFADAIQACIGQGPKSQQVSFQQWVDGLIKLPPGTLSVREEIEMARIQPFFSSLIGKRLPTVKTSKAQAASPTLASMEQIDSELMVKWCQHWV</sequence>
<dbReference type="InterPro" id="IPR000873">
    <property type="entry name" value="AMP-dep_synth/lig_dom"/>
</dbReference>
<dbReference type="Pfam" id="PF00501">
    <property type="entry name" value="AMP-binding"/>
    <property type="match status" value="1"/>
</dbReference>
<dbReference type="PROSITE" id="PS00455">
    <property type="entry name" value="AMP_BINDING"/>
    <property type="match status" value="1"/>
</dbReference>
<accession>A0A1L9WZD7</accession>
<dbReference type="OMA" id="MNSATHI"/>
<evidence type="ECO:0000313" key="4">
    <source>
        <dbReference type="EMBL" id="OJK01627.1"/>
    </source>
</evidence>
<dbReference type="PANTHER" id="PTHR43439">
    <property type="entry name" value="PHENYLACETATE-COENZYME A LIGASE"/>
    <property type="match status" value="1"/>
</dbReference>
<dbReference type="Pfam" id="PF23562">
    <property type="entry name" value="AMP-binding_C_3"/>
    <property type="match status" value="1"/>
</dbReference>
<keyword evidence="2" id="KW-0597">Phosphoprotein</keyword>
<keyword evidence="5" id="KW-1185">Reference proteome</keyword>
<evidence type="ECO:0000313" key="5">
    <source>
        <dbReference type="Proteomes" id="UP000184546"/>
    </source>
</evidence>
<dbReference type="InterPro" id="IPR036291">
    <property type="entry name" value="NAD(P)-bd_dom_sf"/>
</dbReference>
<dbReference type="InterPro" id="IPR036736">
    <property type="entry name" value="ACP-like_sf"/>
</dbReference>
<dbReference type="Gene3D" id="3.40.50.12780">
    <property type="entry name" value="N-terminal domain of ligase-like"/>
    <property type="match status" value="1"/>
</dbReference>
<dbReference type="GeneID" id="30972554"/>
<feature type="domain" description="Carrier" evidence="3">
    <location>
        <begin position="569"/>
        <end position="654"/>
    </location>
</feature>
<evidence type="ECO:0000256" key="1">
    <source>
        <dbReference type="ARBA" id="ARBA00022450"/>
    </source>
</evidence>
<dbReference type="EMBL" id="KV878974">
    <property type="protein sequence ID" value="OJK01627.1"/>
    <property type="molecule type" value="Genomic_DNA"/>
</dbReference>
<name>A0A1L9WZD7_ASPA1</name>
<dbReference type="InterPro" id="IPR051414">
    <property type="entry name" value="Adenylate-forming_Reductase"/>
</dbReference>
<keyword evidence="1" id="KW-0596">Phosphopantetheine</keyword>
<dbReference type="Gene3D" id="3.40.50.720">
    <property type="entry name" value="NAD(P)-binding Rossmann-like Domain"/>
    <property type="match status" value="1"/>
</dbReference>
<gene>
    <name evidence="4" type="ORF">ASPACDRAFT_1898720</name>
</gene>
<dbReference type="STRING" id="690307.A0A1L9WZD7"/>
<dbReference type="PROSITE" id="PS50075">
    <property type="entry name" value="CARRIER"/>
    <property type="match status" value="1"/>
</dbReference>
<dbReference type="InterPro" id="IPR020845">
    <property type="entry name" value="AMP-binding_CS"/>
</dbReference>
<dbReference type="InterPro" id="IPR009081">
    <property type="entry name" value="PP-bd_ACP"/>
</dbReference>
<protein>
    <recommendedName>
        <fullName evidence="3">Carrier domain-containing protein</fullName>
    </recommendedName>
</protein>
<dbReference type="SUPFAM" id="SSF56801">
    <property type="entry name" value="Acetyl-CoA synthetase-like"/>
    <property type="match status" value="1"/>
</dbReference>
<dbReference type="OrthoDB" id="429813at2759"/>